<dbReference type="EMBL" id="FNHH01000031">
    <property type="protein sequence ID" value="SDM97883.1"/>
    <property type="molecule type" value="Genomic_DNA"/>
</dbReference>
<evidence type="ECO:0000313" key="2">
    <source>
        <dbReference type="EMBL" id="SDM97883.1"/>
    </source>
</evidence>
<evidence type="ECO:0000256" key="1">
    <source>
        <dbReference type="SAM" id="MobiDB-lite"/>
    </source>
</evidence>
<dbReference type="STRING" id="990371.SAMN05421813_13139"/>
<gene>
    <name evidence="2" type="ORF">SAMN05421813_13139</name>
</gene>
<sequence>MEIIKEKEAEVFDFLDKELTSGKKWLVYEAGSVIKNSNELHCFKDPPGAKQYAHDNTSDFDRMVTESIRIFLETINKSNMNTQNLEYLQTNLKYFGFGDKLNEALEKNIKDEKAEFQLKVEIPHFNNKMDYTLHFKKSSQSDMYFFNRYDAALQNGKPELDKIQGFYVNKGHGITAKESFNLLEGRSVFKEMVNKEGEKYNAWLKLDFENSDQHGNYKIKQFSDQYGFNLDKTLANFPIKELSDPEQKKQLLSSLEKGNAQQVTVSKDGKEVKYYIEAVPQFKNINVYDQKMHTVRRQNIQDFKVNKGVGEGQKPAKKQEQKKDAEDGQPKQKQARKRKLSV</sequence>
<name>A0A1G9XNT2_9SPHI</name>
<proteinExistence type="predicted"/>
<keyword evidence="3" id="KW-1185">Reference proteome</keyword>
<dbReference type="AlphaFoldDB" id="A0A1G9XNT2"/>
<reference evidence="3" key="1">
    <citation type="submission" date="2016-10" db="EMBL/GenBank/DDBJ databases">
        <authorList>
            <person name="Varghese N."/>
            <person name="Submissions S."/>
        </authorList>
    </citation>
    <scope>NUCLEOTIDE SEQUENCE [LARGE SCALE GENOMIC DNA]</scope>
    <source>
        <strain evidence="3">DSM 24536</strain>
    </source>
</reference>
<protein>
    <recommendedName>
        <fullName evidence="4">DUF3945 domain-containing protein</fullName>
    </recommendedName>
</protein>
<dbReference type="RefSeq" id="WP_090706599.1">
    <property type="nucleotide sequence ID" value="NZ_FNHH01000031.1"/>
</dbReference>
<organism evidence="2 3">
    <name type="scientific">Daejeonella rubra</name>
    <dbReference type="NCBI Taxonomy" id="990371"/>
    <lineage>
        <taxon>Bacteria</taxon>
        <taxon>Pseudomonadati</taxon>
        <taxon>Bacteroidota</taxon>
        <taxon>Sphingobacteriia</taxon>
        <taxon>Sphingobacteriales</taxon>
        <taxon>Sphingobacteriaceae</taxon>
        <taxon>Daejeonella</taxon>
    </lineage>
</organism>
<dbReference type="Proteomes" id="UP000199226">
    <property type="component" value="Unassembled WGS sequence"/>
</dbReference>
<feature type="compositionally biased region" description="Basic residues" evidence="1">
    <location>
        <begin position="333"/>
        <end position="342"/>
    </location>
</feature>
<accession>A0A1G9XNT2</accession>
<dbReference type="OrthoDB" id="6372253at2"/>
<evidence type="ECO:0000313" key="3">
    <source>
        <dbReference type="Proteomes" id="UP000199226"/>
    </source>
</evidence>
<feature type="compositionally biased region" description="Basic and acidic residues" evidence="1">
    <location>
        <begin position="317"/>
        <end position="330"/>
    </location>
</feature>
<feature type="region of interest" description="Disordered" evidence="1">
    <location>
        <begin position="301"/>
        <end position="342"/>
    </location>
</feature>
<evidence type="ECO:0008006" key="4">
    <source>
        <dbReference type="Google" id="ProtNLM"/>
    </source>
</evidence>